<keyword evidence="3" id="KW-1015">Disulfide bond</keyword>
<evidence type="ECO:0000256" key="5">
    <source>
        <dbReference type="SAM" id="SignalP"/>
    </source>
</evidence>
<gene>
    <name evidence="7" type="ORF">CYY_006585</name>
</gene>
<sequence length="416" mass="44374">MTNYKQLYPIIGIVLLSLFINSAKSDTPLGDCFSSRSTWYEAVEHGNCGYGPLTGETGPGNRFIAAAATVLYNGSAVCGECFEVNGPMGTQVVTIVDQCPDPGWCDTSFPHLDLSPEAFAVIGGSGVGVTMTTAKKVACDYVTGNIKLKMKDADTTASWFEFMIFNHKVGIASVDVETADGKTYSLPRRLYNYWTFNNAAAKFPVIAHVTSIYGERVDVYIKAPTGNQISEGEGQFSAPKDLKLTNTNCTAPLSVDPSGWIYNDGLVKPLNYSHPNLGWTDWSNGVTVNWADASTGGGATGSSKTVVSGSMPVNTGIQIGTDLPLNWKGIFTNLEFYIKGDAAFSGLIVQYSPGTEIPTPVTTTWTKFSYALDTDMGAPESLGKPTVLKFRTGGTAASPGKIYIDKIRLTPVAASA</sequence>
<dbReference type="InterPro" id="IPR051477">
    <property type="entry name" value="Expansin_CellWall"/>
</dbReference>
<feature type="chain" id="PRO_5035237938" description="Expansin-like EG45 domain-containing protein" evidence="5">
    <location>
        <begin position="26"/>
        <end position="416"/>
    </location>
</feature>
<keyword evidence="8" id="KW-1185">Reference proteome</keyword>
<feature type="domain" description="Expansin-like EG45" evidence="6">
    <location>
        <begin position="45"/>
        <end position="144"/>
    </location>
</feature>
<dbReference type="PANTHER" id="PTHR31836:SF26">
    <property type="entry name" value="EXPANSIN-LIKE PROTEIN 2"/>
    <property type="match status" value="1"/>
</dbReference>
<dbReference type="InterPro" id="IPR036749">
    <property type="entry name" value="Expansin_CBD_sf"/>
</dbReference>
<name>A0A8J4PS14_9MYCE</name>
<dbReference type="Gene3D" id="2.40.40.10">
    <property type="entry name" value="RlpA-like domain"/>
    <property type="match status" value="1"/>
</dbReference>
<dbReference type="InterPro" id="IPR036908">
    <property type="entry name" value="RlpA-like_sf"/>
</dbReference>
<dbReference type="SUPFAM" id="SSF50685">
    <property type="entry name" value="Barwin-like endoglucanases"/>
    <property type="match status" value="1"/>
</dbReference>
<dbReference type="PANTHER" id="PTHR31836">
    <property type="match status" value="1"/>
</dbReference>
<dbReference type="PROSITE" id="PS50842">
    <property type="entry name" value="EXPANSIN_EG45"/>
    <property type="match status" value="1"/>
</dbReference>
<dbReference type="Gene3D" id="2.60.40.760">
    <property type="entry name" value="Expansin, cellulose-binding-like domain"/>
    <property type="match status" value="1"/>
</dbReference>
<dbReference type="Gene3D" id="2.60.120.260">
    <property type="entry name" value="Galactose-binding domain-like"/>
    <property type="match status" value="1"/>
</dbReference>
<dbReference type="InterPro" id="IPR007112">
    <property type="entry name" value="Expansin/allergen_DPBB_dom"/>
</dbReference>
<dbReference type="Proteomes" id="UP000695562">
    <property type="component" value="Unassembled WGS sequence"/>
</dbReference>
<feature type="signal peptide" evidence="5">
    <location>
        <begin position="1"/>
        <end position="25"/>
    </location>
</feature>
<evidence type="ECO:0000256" key="3">
    <source>
        <dbReference type="ARBA" id="ARBA00023157"/>
    </source>
</evidence>
<accession>A0A8J4PS14</accession>
<comment type="caution">
    <text evidence="7">The sequence shown here is derived from an EMBL/GenBank/DDBJ whole genome shotgun (WGS) entry which is preliminary data.</text>
</comment>
<evidence type="ECO:0000313" key="7">
    <source>
        <dbReference type="EMBL" id="KAF2072111.1"/>
    </source>
</evidence>
<dbReference type="OrthoDB" id="406505at2759"/>
<dbReference type="CDD" id="cd22271">
    <property type="entry name" value="DPBB_EXP_N-like"/>
    <property type="match status" value="1"/>
</dbReference>
<evidence type="ECO:0000259" key="6">
    <source>
        <dbReference type="PROSITE" id="PS50842"/>
    </source>
</evidence>
<dbReference type="NCBIfam" id="NF041144">
    <property type="entry name" value="expansin_EXLX1"/>
    <property type="match status" value="1"/>
</dbReference>
<keyword evidence="4" id="KW-0325">Glycoprotein</keyword>
<dbReference type="InterPro" id="IPR049818">
    <property type="entry name" value="Expansin_EXLX1-like"/>
</dbReference>
<dbReference type="AlphaFoldDB" id="A0A8J4PS14"/>
<evidence type="ECO:0000256" key="2">
    <source>
        <dbReference type="ARBA" id="ARBA00022729"/>
    </source>
</evidence>
<reference evidence="7" key="1">
    <citation type="submission" date="2020-01" db="EMBL/GenBank/DDBJ databases">
        <title>Development of genomics and gene disruption for Polysphondylium violaceum indicates a role for the polyketide synthase stlB in stalk morphogenesis.</title>
        <authorList>
            <person name="Narita B."/>
            <person name="Kawabe Y."/>
            <person name="Kin K."/>
            <person name="Saito T."/>
            <person name="Gibbs R."/>
            <person name="Kuspa A."/>
            <person name="Muzny D."/>
            <person name="Queller D."/>
            <person name="Richards S."/>
            <person name="Strassman J."/>
            <person name="Sucgang R."/>
            <person name="Worley K."/>
            <person name="Schaap P."/>
        </authorList>
    </citation>
    <scope>NUCLEOTIDE SEQUENCE</scope>
    <source>
        <strain evidence="7">QSvi11</strain>
    </source>
</reference>
<evidence type="ECO:0000256" key="1">
    <source>
        <dbReference type="ARBA" id="ARBA00005392"/>
    </source>
</evidence>
<comment type="similarity">
    <text evidence="1">Belongs to the expansin family. Expansin A subfamily.</text>
</comment>
<dbReference type="EMBL" id="AJWJ01000310">
    <property type="protein sequence ID" value="KAF2072111.1"/>
    <property type="molecule type" value="Genomic_DNA"/>
</dbReference>
<evidence type="ECO:0000256" key="4">
    <source>
        <dbReference type="ARBA" id="ARBA00023180"/>
    </source>
</evidence>
<organism evidence="7 8">
    <name type="scientific">Polysphondylium violaceum</name>
    <dbReference type="NCBI Taxonomy" id="133409"/>
    <lineage>
        <taxon>Eukaryota</taxon>
        <taxon>Amoebozoa</taxon>
        <taxon>Evosea</taxon>
        <taxon>Eumycetozoa</taxon>
        <taxon>Dictyostelia</taxon>
        <taxon>Dictyosteliales</taxon>
        <taxon>Dictyosteliaceae</taxon>
        <taxon>Polysphondylium</taxon>
    </lineage>
</organism>
<protein>
    <recommendedName>
        <fullName evidence="6">Expansin-like EG45 domain-containing protein</fullName>
    </recommendedName>
</protein>
<keyword evidence="2 5" id="KW-0732">Signal</keyword>
<evidence type="ECO:0000313" key="8">
    <source>
        <dbReference type="Proteomes" id="UP000695562"/>
    </source>
</evidence>
<proteinExistence type="inferred from homology"/>